<accession>A0A0B6Y133</accession>
<reference evidence="2" key="1">
    <citation type="submission" date="2014-12" db="EMBL/GenBank/DDBJ databases">
        <title>Insight into the proteome of Arion vulgaris.</title>
        <authorList>
            <person name="Aradska J."/>
            <person name="Bulat T."/>
            <person name="Smidak R."/>
            <person name="Sarate P."/>
            <person name="Gangsoo J."/>
            <person name="Sialana F."/>
            <person name="Bilban M."/>
            <person name="Lubec G."/>
        </authorList>
    </citation>
    <scope>NUCLEOTIDE SEQUENCE</scope>
    <source>
        <tissue evidence="2">Skin</tissue>
    </source>
</reference>
<gene>
    <name evidence="2" type="primary">ORF9480</name>
</gene>
<feature type="region of interest" description="Disordered" evidence="1">
    <location>
        <begin position="1"/>
        <end position="51"/>
    </location>
</feature>
<dbReference type="EMBL" id="HACG01003112">
    <property type="protein sequence ID" value="CEK49977.1"/>
    <property type="molecule type" value="Transcribed_RNA"/>
</dbReference>
<name>A0A0B6Y133_9EUPU</name>
<feature type="non-terminal residue" evidence="2">
    <location>
        <position position="1"/>
    </location>
</feature>
<organism evidence="2">
    <name type="scientific">Arion vulgaris</name>
    <dbReference type="NCBI Taxonomy" id="1028688"/>
    <lineage>
        <taxon>Eukaryota</taxon>
        <taxon>Metazoa</taxon>
        <taxon>Spiralia</taxon>
        <taxon>Lophotrochozoa</taxon>
        <taxon>Mollusca</taxon>
        <taxon>Gastropoda</taxon>
        <taxon>Heterobranchia</taxon>
        <taxon>Euthyneura</taxon>
        <taxon>Panpulmonata</taxon>
        <taxon>Eupulmonata</taxon>
        <taxon>Stylommatophora</taxon>
        <taxon>Helicina</taxon>
        <taxon>Arionoidea</taxon>
        <taxon>Arionidae</taxon>
        <taxon>Arion</taxon>
    </lineage>
</organism>
<evidence type="ECO:0000313" key="2">
    <source>
        <dbReference type="EMBL" id="CEK49977.1"/>
    </source>
</evidence>
<sequence length="75" mass="7886">LKSTQGQIQLPFGGSSLNNNISGSNSAGSISSSSSMIINNSSNSMISNNSSNCRDDLLDLSLKNRHTNDLTVSPR</sequence>
<proteinExistence type="predicted"/>
<feature type="non-terminal residue" evidence="2">
    <location>
        <position position="75"/>
    </location>
</feature>
<dbReference type="AlphaFoldDB" id="A0A0B6Y133"/>
<evidence type="ECO:0000256" key="1">
    <source>
        <dbReference type="SAM" id="MobiDB-lite"/>
    </source>
</evidence>
<feature type="compositionally biased region" description="Low complexity" evidence="1">
    <location>
        <begin position="13"/>
        <end position="51"/>
    </location>
</feature>
<protein>
    <submittedName>
        <fullName evidence="2">Uncharacterized protein</fullName>
    </submittedName>
</protein>